<evidence type="ECO:0008006" key="3">
    <source>
        <dbReference type="Google" id="ProtNLM"/>
    </source>
</evidence>
<evidence type="ECO:0000313" key="2">
    <source>
        <dbReference type="Proteomes" id="UP000077202"/>
    </source>
</evidence>
<dbReference type="PANTHER" id="PTHR33116">
    <property type="entry name" value="REVERSE TRANSCRIPTASE ZINC-BINDING DOMAIN-CONTAINING PROTEIN-RELATED-RELATED"/>
    <property type="match status" value="1"/>
</dbReference>
<proteinExistence type="predicted"/>
<comment type="caution">
    <text evidence="1">The sequence shown here is derived from an EMBL/GenBank/DDBJ whole genome shotgun (WGS) entry which is preliminary data.</text>
</comment>
<gene>
    <name evidence="1" type="ORF">AXG93_1154s1120</name>
</gene>
<protein>
    <recommendedName>
        <fullName evidence="3">Reverse transcriptase domain-containing protein</fullName>
    </recommendedName>
</protein>
<dbReference type="EMBL" id="LVLJ01000095">
    <property type="protein sequence ID" value="OAE35658.1"/>
    <property type="molecule type" value="Genomic_DNA"/>
</dbReference>
<organism evidence="1 2">
    <name type="scientific">Marchantia polymorpha subsp. ruderalis</name>
    <dbReference type="NCBI Taxonomy" id="1480154"/>
    <lineage>
        <taxon>Eukaryota</taxon>
        <taxon>Viridiplantae</taxon>
        <taxon>Streptophyta</taxon>
        <taxon>Embryophyta</taxon>
        <taxon>Marchantiophyta</taxon>
        <taxon>Marchantiopsida</taxon>
        <taxon>Marchantiidae</taxon>
        <taxon>Marchantiales</taxon>
        <taxon>Marchantiaceae</taxon>
        <taxon>Marchantia</taxon>
    </lineage>
</organism>
<reference evidence="1" key="1">
    <citation type="submission" date="2016-03" db="EMBL/GenBank/DDBJ databases">
        <title>Mechanisms controlling the formation of the plant cell surface in tip-growing cells are functionally conserved among land plants.</title>
        <authorList>
            <person name="Honkanen S."/>
            <person name="Jones V.A."/>
            <person name="Morieri G."/>
            <person name="Champion C."/>
            <person name="Hetherington A.J."/>
            <person name="Kelly S."/>
            <person name="Saint-Marcoux D."/>
            <person name="Proust H."/>
            <person name="Prescott H."/>
            <person name="Dolan L."/>
        </authorList>
    </citation>
    <scope>NUCLEOTIDE SEQUENCE [LARGE SCALE GENOMIC DNA]</scope>
    <source>
        <tissue evidence="1">Whole gametophyte</tissue>
    </source>
</reference>
<dbReference type="Proteomes" id="UP000077202">
    <property type="component" value="Unassembled WGS sequence"/>
</dbReference>
<name>A0A176WR97_MARPO</name>
<dbReference type="AlphaFoldDB" id="A0A176WR97"/>
<sequence length="243" mass="27212">MGVFIEDSQASFLELRAALAKYEASSGAHLNLAKSSILLLGMDRPPDWLCRTGCVLMEPGTCRRVEQMYRHFLWGYNLEGKTKKALVRWEMVCRPKKQGGLGIRSLADTNASLMGKWIGTLLDDKAGAWGGALAEIVTNCRLKYNKNVVRREYSIQDLILTNQPLRIHNTDMGSALLASWKQVQKDLKWEPAGAAIPRHLTLCDIVCLLMNETTSAAPPVKLIMAKLRTLKITQAETIWTRQT</sequence>
<keyword evidence="2" id="KW-1185">Reference proteome</keyword>
<dbReference type="PANTHER" id="PTHR33116:SF78">
    <property type="entry name" value="OS12G0587133 PROTEIN"/>
    <property type="match status" value="1"/>
</dbReference>
<accession>A0A176WR97</accession>
<evidence type="ECO:0000313" key="1">
    <source>
        <dbReference type="EMBL" id="OAE35658.1"/>
    </source>
</evidence>